<name>A0A2P2JQI7_RHIMU</name>
<protein>
    <submittedName>
        <fullName evidence="1">Uncharacterized protein</fullName>
    </submittedName>
</protein>
<proteinExistence type="predicted"/>
<accession>A0A2P2JQI7</accession>
<organism evidence="1">
    <name type="scientific">Rhizophora mucronata</name>
    <name type="common">Asiatic mangrove</name>
    <dbReference type="NCBI Taxonomy" id="61149"/>
    <lineage>
        <taxon>Eukaryota</taxon>
        <taxon>Viridiplantae</taxon>
        <taxon>Streptophyta</taxon>
        <taxon>Embryophyta</taxon>
        <taxon>Tracheophyta</taxon>
        <taxon>Spermatophyta</taxon>
        <taxon>Magnoliopsida</taxon>
        <taxon>eudicotyledons</taxon>
        <taxon>Gunneridae</taxon>
        <taxon>Pentapetalae</taxon>
        <taxon>rosids</taxon>
        <taxon>fabids</taxon>
        <taxon>Malpighiales</taxon>
        <taxon>Rhizophoraceae</taxon>
        <taxon>Rhizophora</taxon>
    </lineage>
</organism>
<evidence type="ECO:0000313" key="1">
    <source>
        <dbReference type="EMBL" id="MBW95725.1"/>
    </source>
</evidence>
<sequence>MLLQMVIPISEVISGTRKKMGTLHMDPSLVSWGNALT</sequence>
<dbReference type="AlphaFoldDB" id="A0A2P2JQI7"/>
<dbReference type="EMBL" id="GGEC01015242">
    <property type="protein sequence ID" value="MBW95725.1"/>
    <property type="molecule type" value="Transcribed_RNA"/>
</dbReference>
<reference evidence="1" key="1">
    <citation type="submission" date="2018-02" db="EMBL/GenBank/DDBJ databases">
        <title>Rhizophora mucronata_Transcriptome.</title>
        <authorList>
            <person name="Meera S.P."/>
            <person name="Sreeshan A."/>
            <person name="Augustine A."/>
        </authorList>
    </citation>
    <scope>NUCLEOTIDE SEQUENCE</scope>
    <source>
        <tissue evidence="1">Leaf</tissue>
    </source>
</reference>